<dbReference type="WBParaSite" id="L893_g14863.t1">
    <property type="protein sequence ID" value="L893_g14863.t1"/>
    <property type="gene ID" value="L893_g14863"/>
</dbReference>
<evidence type="ECO:0000313" key="2">
    <source>
        <dbReference type="WBParaSite" id="L893_g14863.t1"/>
    </source>
</evidence>
<dbReference type="Proteomes" id="UP000095287">
    <property type="component" value="Unplaced"/>
</dbReference>
<organism evidence="1 2">
    <name type="scientific">Steinernema glaseri</name>
    <dbReference type="NCBI Taxonomy" id="37863"/>
    <lineage>
        <taxon>Eukaryota</taxon>
        <taxon>Metazoa</taxon>
        <taxon>Ecdysozoa</taxon>
        <taxon>Nematoda</taxon>
        <taxon>Chromadorea</taxon>
        <taxon>Rhabditida</taxon>
        <taxon>Tylenchina</taxon>
        <taxon>Panagrolaimomorpha</taxon>
        <taxon>Strongyloidoidea</taxon>
        <taxon>Steinernematidae</taxon>
        <taxon>Steinernema</taxon>
    </lineage>
</organism>
<keyword evidence="1" id="KW-1185">Reference proteome</keyword>
<proteinExistence type="predicted"/>
<name>A0A1I7YC41_9BILA</name>
<dbReference type="AlphaFoldDB" id="A0A1I7YC41"/>
<protein>
    <submittedName>
        <fullName evidence="2">DUF3506 domain-containing protein</fullName>
    </submittedName>
</protein>
<reference evidence="2" key="1">
    <citation type="submission" date="2016-11" db="UniProtKB">
        <authorList>
            <consortium name="WormBaseParasite"/>
        </authorList>
    </citation>
    <scope>IDENTIFICATION</scope>
</reference>
<accession>A0A1I7YC41</accession>
<sequence length="411" mass="46675">MARSVASKLDRRHRNCEFPFGSHGKYHTFLVSMIVLDLRKTADFVGVFIAVYHSLDGPMTFLSTNRNEYDRIGLGCHLYGGIRFSAANPDIPGISPTQRYIAEHNLTRFWQAPHLDPHEVGFSQPVVRMRDLSDDGFNFMRPPGAHRADQPMMRLKRRNLLAGAAHVSRNDTHIPLWMVDESTVRNRIFKLNVGLEFGQEDLPMVTTRVHQDSIAEECIASSDVVQLRTLKGIPNKIAARTVSNLELCGPDMAEPHVLFGQFVDDLVQLPYMEDEMVISDRMGFVWHGKIGEALGRVKHAEEVQHICATDTPRVILAGSSFKLKVVDLREHATAPTHGNVLFEVDDGLPDLNEIEDANEILNNPMTICHVSPIPGQPCYSMLTTERFHFVLDHRMPKKPILEIYRIWRTKW</sequence>
<evidence type="ECO:0000313" key="1">
    <source>
        <dbReference type="Proteomes" id="UP000095287"/>
    </source>
</evidence>